<dbReference type="AlphaFoldDB" id="A0A8R1XUV8"/>
<dbReference type="EnsemblMetazoa" id="OVOC470.1">
    <property type="protein sequence ID" value="OVOC470.1"/>
    <property type="gene ID" value="WBGene00237279"/>
</dbReference>
<reference evidence="2" key="1">
    <citation type="submission" date="2013-10" db="EMBL/GenBank/DDBJ databases">
        <title>Genome sequencing of Onchocerca volvulus.</title>
        <authorList>
            <person name="Cotton J."/>
            <person name="Tsai J."/>
            <person name="Stanley E."/>
            <person name="Tracey A."/>
            <person name="Holroyd N."/>
            <person name="Lustigman S."/>
            <person name="Berriman M."/>
        </authorList>
    </citation>
    <scope>NUCLEOTIDE SEQUENCE</scope>
</reference>
<dbReference type="EMBL" id="CMVM020000020">
    <property type="status" value="NOT_ANNOTATED_CDS"/>
    <property type="molecule type" value="Genomic_DNA"/>
</dbReference>
<protein>
    <submittedName>
        <fullName evidence="1">Uncharacterized protein</fullName>
    </submittedName>
</protein>
<accession>A0A8R1XUV8</accession>
<evidence type="ECO:0000313" key="2">
    <source>
        <dbReference type="Proteomes" id="UP000024404"/>
    </source>
</evidence>
<proteinExistence type="predicted"/>
<evidence type="ECO:0000313" key="1">
    <source>
        <dbReference type="EnsemblMetazoa" id="OVOC470.1"/>
    </source>
</evidence>
<reference evidence="1" key="2">
    <citation type="submission" date="2022-06" db="UniProtKB">
        <authorList>
            <consortium name="EnsemblMetazoa"/>
        </authorList>
    </citation>
    <scope>IDENTIFICATION</scope>
</reference>
<organism evidence="1 2">
    <name type="scientific">Onchocerca volvulus</name>
    <dbReference type="NCBI Taxonomy" id="6282"/>
    <lineage>
        <taxon>Eukaryota</taxon>
        <taxon>Metazoa</taxon>
        <taxon>Ecdysozoa</taxon>
        <taxon>Nematoda</taxon>
        <taxon>Chromadorea</taxon>
        <taxon>Rhabditida</taxon>
        <taxon>Spirurina</taxon>
        <taxon>Spiruromorpha</taxon>
        <taxon>Filarioidea</taxon>
        <taxon>Onchocercidae</taxon>
        <taxon>Onchocerca</taxon>
    </lineage>
</organism>
<sequence length="78" mass="9026">MIYFVQSIYRSASFSDLSCTNQCAANKIQRIMNGMEINAEIKWDLWDSHPKIIVNLVMDGSIEIIDTRISNISWNKML</sequence>
<dbReference type="Proteomes" id="UP000024404">
    <property type="component" value="Unassembled WGS sequence"/>
</dbReference>
<keyword evidence="2" id="KW-1185">Reference proteome</keyword>
<name>A0A8R1XUV8_ONCVO</name>